<dbReference type="InterPro" id="IPR018755">
    <property type="entry name" value="Phage_Mu_Gp48"/>
</dbReference>
<organism evidence="1 2">
    <name type="scientific">Ruminococcus intestinalis</name>
    <dbReference type="NCBI Taxonomy" id="2763066"/>
    <lineage>
        <taxon>Bacteria</taxon>
        <taxon>Bacillati</taxon>
        <taxon>Bacillota</taxon>
        <taxon>Clostridia</taxon>
        <taxon>Eubacteriales</taxon>
        <taxon>Oscillospiraceae</taxon>
        <taxon>Ruminococcus</taxon>
    </lineage>
</organism>
<name>A0ABR7HN34_9FIRM</name>
<dbReference type="Pfam" id="PF10076">
    <property type="entry name" value="Phage_Mu_Gp48"/>
    <property type="match status" value="1"/>
</dbReference>
<comment type="caution">
    <text evidence="1">The sequence shown here is derived from an EMBL/GenBank/DDBJ whole genome shotgun (WGS) entry which is preliminary data.</text>
</comment>
<dbReference type="RefSeq" id="WP_186936056.1">
    <property type="nucleotide sequence ID" value="NZ_JACOPS010000005.1"/>
</dbReference>
<evidence type="ECO:0000313" key="1">
    <source>
        <dbReference type="EMBL" id="MBC5728910.1"/>
    </source>
</evidence>
<dbReference type="Proteomes" id="UP000636755">
    <property type="component" value="Unassembled WGS sequence"/>
</dbReference>
<reference evidence="1 2" key="1">
    <citation type="submission" date="2020-08" db="EMBL/GenBank/DDBJ databases">
        <title>Genome public.</title>
        <authorList>
            <person name="Liu C."/>
            <person name="Sun Q."/>
        </authorList>
    </citation>
    <scope>NUCLEOTIDE SEQUENCE [LARGE SCALE GENOMIC DNA]</scope>
    <source>
        <strain evidence="1 2">NSJ-71</strain>
    </source>
</reference>
<dbReference type="EMBL" id="JACOPS010000005">
    <property type="protein sequence ID" value="MBC5728910.1"/>
    <property type="molecule type" value="Genomic_DNA"/>
</dbReference>
<accession>A0ABR7HN34</accession>
<evidence type="ECO:0000313" key="2">
    <source>
        <dbReference type="Proteomes" id="UP000636755"/>
    </source>
</evidence>
<sequence length="159" mass="18173">MMDSYTSMVKKLTDTKLYSVRTGGVTYAELKAFAAGLDLLFNELDEMLKEYFIDTAQSYGLTERERFTGAVRDDLSIEKRRELLKIREQTNEEFCTPEGFDKILEGYGLGNFKITENPSQNALSLKISDSLSELNKVWVNKMIENDFPAHLEITVEFAS</sequence>
<proteinExistence type="predicted"/>
<keyword evidence="2" id="KW-1185">Reference proteome</keyword>
<gene>
    <name evidence="1" type="ORF">H8R91_10355</name>
</gene>
<protein>
    <submittedName>
        <fullName evidence="1">DUF2313 domain-containing protein</fullName>
    </submittedName>
</protein>